<dbReference type="AlphaFoldDB" id="A0A699UMZ8"/>
<dbReference type="EMBL" id="BKCJ011345213">
    <property type="protein sequence ID" value="GFD23503.1"/>
    <property type="molecule type" value="Genomic_DNA"/>
</dbReference>
<feature type="non-terminal residue" evidence="1">
    <location>
        <position position="164"/>
    </location>
</feature>
<accession>A0A699UMZ8</accession>
<name>A0A699UMZ8_TANCI</name>
<evidence type="ECO:0000313" key="1">
    <source>
        <dbReference type="EMBL" id="GFD23503.1"/>
    </source>
</evidence>
<comment type="caution">
    <text evidence="1">The sequence shown here is derived from an EMBL/GenBank/DDBJ whole genome shotgun (WGS) entry which is preliminary data.</text>
</comment>
<sequence>AGGLGFAGHELAYGELVLRRRHALVDHQRPGHYLRPAQRLGGRSGDGLCGDSQHLLHCRRRHLQCAARPDPRLARLGRDALADLDPCGHPDRQPRHFLGADDRHGPYAHPGRQRCGGNAGVRSGRQSLPGVVPGGVGAADVHLCHEYLGGADSSAPAQAVFVSL</sequence>
<proteinExistence type="predicted"/>
<gene>
    <name evidence="1" type="ORF">Tci_895472</name>
</gene>
<organism evidence="1">
    <name type="scientific">Tanacetum cinerariifolium</name>
    <name type="common">Dalmatian daisy</name>
    <name type="synonym">Chrysanthemum cinerariifolium</name>
    <dbReference type="NCBI Taxonomy" id="118510"/>
    <lineage>
        <taxon>Eukaryota</taxon>
        <taxon>Viridiplantae</taxon>
        <taxon>Streptophyta</taxon>
        <taxon>Embryophyta</taxon>
        <taxon>Tracheophyta</taxon>
        <taxon>Spermatophyta</taxon>
        <taxon>Magnoliopsida</taxon>
        <taxon>eudicotyledons</taxon>
        <taxon>Gunneridae</taxon>
        <taxon>Pentapetalae</taxon>
        <taxon>asterids</taxon>
        <taxon>campanulids</taxon>
        <taxon>Asterales</taxon>
        <taxon>Asteraceae</taxon>
        <taxon>Asteroideae</taxon>
        <taxon>Anthemideae</taxon>
        <taxon>Anthemidinae</taxon>
        <taxon>Tanacetum</taxon>
    </lineage>
</organism>
<feature type="non-terminal residue" evidence="1">
    <location>
        <position position="1"/>
    </location>
</feature>
<reference evidence="1" key="1">
    <citation type="journal article" date="2019" name="Sci. Rep.">
        <title>Draft genome of Tanacetum cinerariifolium, the natural source of mosquito coil.</title>
        <authorList>
            <person name="Yamashiro T."/>
            <person name="Shiraishi A."/>
            <person name="Satake H."/>
            <person name="Nakayama K."/>
        </authorList>
    </citation>
    <scope>NUCLEOTIDE SEQUENCE</scope>
</reference>
<protein>
    <submittedName>
        <fullName evidence="1">Uncharacterized protein</fullName>
    </submittedName>
</protein>